<dbReference type="RefSeq" id="WP_099642098.1">
    <property type="nucleotide sequence ID" value="NZ_NKHF01000046.1"/>
</dbReference>
<dbReference type="Proteomes" id="UP000228621">
    <property type="component" value="Unassembled WGS sequence"/>
</dbReference>
<dbReference type="InterPro" id="IPR014955">
    <property type="entry name" value="DUF1826"/>
</dbReference>
<sequence length="210" mass="23499">MNNDLAQNSATQMNHYQCADQVTVLTKIYQADCNLAVWQQALSQDLKQDIRDFLETTPDIDITAQISTSNIAEEVTESLKKHHFDAQVVTHIISIIDMFSCLFELRIVGLRLKTLHSAMCPKFHVDKVPVRLVTTLAGAGSEWLANSKVKRENNTLIIDDDVIAESLECGDVALLKGERWAGNEGRGLVHRSPKATQNQKRLLLTLDFIA</sequence>
<evidence type="ECO:0000313" key="2">
    <source>
        <dbReference type="Proteomes" id="UP000228621"/>
    </source>
</evidence>
<dbReference type="AlphaFoldDB" id="A0A2A5JQV3"/>
<organism evidence="1 2">
    <name type="scientific">Pseudoalteromonas piscicida</name>
    <dbReference type="NCBI Taxonomy" id="43662"/>
    <lineage>
        <taxon>Bacteria</taxon>
        <taxon>Pseudomonadati</taxon>
        <taxon>Pseudomonadota</taxon>
        <taxon>Gammaproteobacteria</taxon>
        <taxon>Alteromonadales</taxon>
        <taxon>Pseudoalteromonadaceae</taxon>
        <taxon>Pseudoalteromonas</taxon>
    </lineage>
</organism>
<dbReference type="Pfam" id="PF08856">
    <property type="entry name" value="DUF1826"/>
    <property type="match status" value="1"/>
</dbReference>
<dbReference type="OrthoDB" id="5342505at2"/>
<evidence type="ECO:0000313" key="1">
    <source>
        <dbReference type="EMBL" id="PCK31747.1"/>
    </source>
</evidence>
<reference evidence="2" key="1">
    <citation type="journal article" date="2019" name="Genome Announc.">
        <title>Draft Genome Sequence of Pseudoalteromonas piscicida Strain 36Y ROTHPW, an Hypersaline Seawater Isolate from the South Coast of Sonora, Mexico.</title>
        <authorList>
            <person name="Sanchez-Diaz R."/>
            <person name="Molina-Garza Z.J."/>
            <person name="Cruz-Suarez L.E."/>
            <person name="Selvin J."/>
            <person name="Kiran G.S."/>
            <person name="Ibarra-Gamez J.C."/>
            <person name="Gomez-Gil B."/>
            <person name="Galaviz-Silva L."/>
        </authorList>
    </citation>
    <scope>NUCLEOTIDE SEQUENCE [LARGE SCALE GENOMIC DNA]</scope>
    <source>
        <strain evidence="2">36Y_RITHPW</strain>
    </source>
</reference>
<name>A0A2A5JQV3_PSEO7</name>
<accession>A0A2A5JQV3</accession>
<gene>
    <name evidence="1" type="ORF">CEX98_10875</name>
</gene>
<comment type="caution">
    <text evidence="1">The sequence shown here is derived from an EMBL/GenBank/DDBJ whole genome shotgun (WGS) entry which is preliminary data.</text>
</comment>
<dbReference type="EMBL" id="NKHF01000046">
    <property type="protein sequence ID" value="PCK31747.1"/>
    <property type="molecule type" value="Genomic_DNA"/>
</dbReference>
<keyword evidence="2" id="KW-1185">Reference proteome</keyword>
<protein>
    <recommendedName>
        <fullName evidence="3">DUF1826 domain-containing protein</fullName>
    </recommendedName>
</protein>
<evidence type="ECO:0008006" key="3">
    <source>
        <dbReference type="Google" id="ProtNLM"/>
    </source>
</evidence>
<proteinExistence type="predicted"/>